<dbReference type="Proteomes" id="UP001370490">
    <property type="component" value="Unassembled WGS sequence"/>
</dbReference>
<dbReference type="EMBL" id="JBAMMX010000024">
    <property type="protein sequence ID" value="KAK6916691.1"/>
    <property type="molecule type" value="Genomic_DNA"/>
</dbReference>
<dbReference type="GO" id="GO:0009699">
    <property type="term" value="P:phenylpropanoid biosynthetic process"/>
    <property type="evidence" value="ECO:0007669"/>
    <property type="project" value="UniProtKB-ARBA"/>
</dbReference>
<comment type="subunit">
    <text evidence="2 4">Homodimer.</text>
</comment>
<feature type="signal peptide" evidence="4">
    <location>
        <begin position="1"/>
        <end position="25"/>
    </location>
</feature>
<comment type="similarity">
    <text evidence="1 4">Belongs to the plant dirigent protein family.</text>
</comment>
<protein>
    <recommendedName>
        <fullName evidence="4">Dirigent protein</fullName>
    </recommendedName>
</protein>
<evidence type="ECO:0000256" key="1">
    <source>
        <dbReference type="ARBA" id="ARBA00010746"/>
    </source>
</evidence>
<dbReference type="GO" id="GO:0048046">
    <property type="term" value="C:apoplast"/>
    <property type="evidence" value="ECO:0007669"/>
    <property type="project" value="UniProtKB-SubCell"/>
</dbReference>
<gene>
    <name evidence="5" type="ORF">RJ641_019552</name>
</gene>
<reference evidence="5 6" key="1">
    <citation type="submission" date="2023-12" db="EMBL/GenBank/DDBJ databases">
        <title>A high-quality genome assembly for Dillenia turbinata (Dilleniales).</title>
        <authorList>
            <person name="Chanderbali A."/>
        </authorList>
    </citation>
    <scope>NUCLEOTIDE SEQUENCE [LARGE SCALE GENOMIC DNA]</scope>
    <source>
        <strain evidence="5">LSX21</strain>
        <tissue evidence="5">Leaf</tissue>
    </source>
</reference>
<proteinExistence type="inferred from homology"/>
<keyword evidence="4" id="KW-0052">Apoplast</keyword>
<dbReference type="AlphaFoldDB" id="A0AAN8USG2"/>
<comment type="subcellular location">
    <subcellularLocation>
        <location evidence="4">Secreted</location>
        <location evidence="4">Extracellular space</location>
        <location evidence="4">Apoplast</location>
    </subcellularLocation>
</comment>
<dbReference type="PANTHER" id="PTHR21495">
    <property type="entry name" value="NUCLEOPORIN-RELATED"/>
    <property type="match status" value="1"/>
</dbReference>
<dbReference type="InterPro" id="IPR004265">
    <property type="entry name" value="Dirigent"/>
</dbReference>
<accession>A0AAN8USG2</accession>
<dbReference type="InterPro" id="IPR044859">
    <property type="entry name" value="Allene_oxi_cyc_Dirigent"/>
</dbReference>
<keyword evidence="3 4" id="KW-0964">Secreted</keyword>
<feature type="chain" id="PRO_5042670833" description="Dirigent protein" evidence="4">
    <location>
        <begin position="26"/>
        <end position="264"/>
    </location>
</feature>
<name>A0AAN8USG2_9MAGN</name>
<keyword evidence="4" id="KW-0732">Signal</keyword>
<dbReference type="Gene3D" id="2.40.480.10">
    <property type="entry name" value="Allene oxide cyclase-like"/>
    <property type="match status" value="1"/>
</dbReference>
<comment type="function">
    <text evidence="4">Dirigent proteins impart stereoselectivity on the phenoxy radical-coupling reaction, yielding optically active lignans from two molecules of coniferyl alcohol in the biosynthesis of lignans, flavonolignans, and alkaloids and thus plays a central role in plant secondary metabolism.</text>
</comment>
<keyword evidence="6" id="KW-1185">Reference proteome</keyword>
<sequence length="264" mass="28812">MAKLEMCLVLFLSMWVAAVMPQVKGNDELLGMIRPRKEKVTRLHFYFHEKVSGQNPTSATVAQAPNMLQSPTFFGGINVVDDALTDGPDPTSKLVGRAQGMYASSGLSEITLLMAVDLVFTDNSTLSIFGQNHIHRPIRRMSIIGGTGAFELARGYLTFKTHYYNPTSGNAILECDIQSDLQRSEGFARSHATSNLEDPKAAALQASLDSNGGAQLETQFTNFSKDGLSLDENTFEEALKLFRDSKHLLLANVSSIGSGTPEEF</sequence>
<evidence type="ECO:0000313" key="6">
    <source>
        <dbReference type="Proteomes" id="UP001370490"/>
    </source>
</evidence>
<evidence type="ECO:0000256" key="4">
    <source>
        <dbReference type="RuleBase" id="RU363099"/>
    </source>
</evidence>
<comment type="caution">
    <text evidence="5">The sequence shown here is derived from an EMBL/GenBank/DDBJ whole genome shotgun (WGS) entry which is preliminary data.</text>
</comment>
<dbReference type="Pfam" id="PF03018">
    <property type="entry name" value="Dirigent"/>
    <property type="match status" value="1"/>
</dbReference>
<evidence type="ECO:0000256" key="2">
    <source>
        <dbReference type="ARBA" id="ARBA00011738"/>
    </source>
</evidence>
<evidence type="ECO:0000256" key="3">
    <source>
        <dbReference type="ARBA" id="ARBA00022525"/>
    </source>
</evidence>
<evidence type="ECO:0000313" key="5">
    <source>
        <dbReference type="EMBL" id="KAK6916691.1"/>
    </source>
</evidence>
<organism evidence="5 6">
    <name type="scientific">Dillenia turbinata</name>
    <dbReference type="NCBI Taxonomy" id="194707"/>
    <lineage>
        <taxon>Eukaryota</taxon>
        <taxon>Viridiplantae</taxon>
        <taxon>Streptophyta</taxon>
        <taxon>Embryophyta</taxon>
        <taxon>Tracheophyta</taxon>
        <taxon>Spermatophyta</taxon>
        <taxon>Magnoliopsida</taxon>
        <taxon>eudicotyledons</taxon>
        <taxon>Gunneridae</taxon>
        <taxon>Pentapetalae</taxon>
        <taxon>Dilleniales</taxon>
        <taxon>Dilleniaceae</taxon>
        <taxon>Dillenia</taxon>
    </lineage>
</organism>